<keyword evidence="10" id="KW-1185">Reference proteome</keyword>
<sequence>MKYNTPDDQSEILPNILDLKSYDEIIDSEFDGFLKAEIMLAESLTKRTRFNLNYILKIHKMALSHLYSFAGKYRDVNLSKGGFPFAAARFLPPTMNTFEQEVLLNLPNIYKNETELIRDVAIVHGELLFIHPFREGNGRTARILANLMMQKQGYKRLQFEKIGEKEFEFYVSAVQQSAEKKYDKMEELIRFIFPG</sequence>
<evidence type="ECO:0000256" key="7">
    <source>
        <dbReference type="ARBA" id="ARBA00048696"/>
    </source>
</evidence>
<organism evidence="9 10">
    <name type="scientific">Mucilaginibacter dorajii</name>
    <dbReference type="NCBI Taxonomy" id="692994"/>
    <lineage>
        <taxon>Bacteria</taxon>
        <taxon>Pseudomonadati</taxon>
        <taxon>Bacteroidota</taxon>
        <taxon>Sphingobacteriia</taxon>
        <taxon>Sphingobacteriales</taxon>
        <taxon>Sphingobacteriaceae</taxon>
        <taxon>Mucilaginibacter</taxon>
    </lineage>
</organism>
<accession>A0ABP7QVQ9</accession>
<evidence type="ECO:0000256" key="4">
    <source>
        <dbReference type="ARBA" id="ARBA00022840"/>
    </source>
</evidence>
<keyword evidence="3" id="KW-0547">Nucleotide-binding</keyword>
<proteinExistence type="predicted"/>
<comment type="caution">
    <text evidence="9">The sequence shown here is derived from an EMBL/GenBank/DDBJ whole genome shotgun (WGS) entry which is preliminary data.</text>
</comment>
<dbReference type="InterPro" id="IPR003812">
    <property type="entry name" value="Fido"/>
</dbReference>
<name>A0ABP7QVQ9_9SPHI</name>
<protein>
    <recommendedName>
        <fullName evidence="5">protein adenylyltransferase</fullName>
        <ecNumber evidence="5">2.7.7.108</ecNumber>
    </recommendedName>
</protein>
<dbReference type="Gene3D" id="1.10.3290.10">
    <property type="entry name" value="Fido-like domain"/>
    <property type="match status" value="1"/>
</dbReference>
<dbReference type="Pfam" id="PF02661">
    <property type="entry name" value="Fic"/>
    <property type="match status" value="1"/>
</dbReference>
<evidence type="ECO:0000259" key="8">
    <source>
        <dbReference type="PROSITE" id="PS51459"/>
    </source>
</evidence>
<dbReference type="EC" id="2.7.7.108" evidence="5"/>
<dbReference type="EMBL" id="BAAAZC010000030">
    <property type="protein sequence ID" value="GAA3988810.1"/>
    <property type="molecule type" value="Genomic_DNA"/>
</dbReference>
<evidence type="ECO:0000256" key="1">
    <source>
        <dbReference type="ARBA" id="ARBA00022679"/>
    </source>
</evidence>
<keyword evidence="2" id="KW-0548">Nucleotidyltransferase</keyword>
<keyword evidence="1" id="KW-0808">Transferase</keyword>
<comment type="catalytic activity">
    <reaction evidence="7">
        <text>L-tyrosyl-[protein] + ATP = O-(5'-adenylyl)-L-tyrosyl-[protein] + diphosphate</text>
        <dbReference type="Rhea" id="RHEA:54288"/>
        <dbReference type="Rhea" id="RHEA-COMP:10136"/>
        <dbReference type="Rhea" id="RHEA-COMP:13846"/>
        <dbReference type="ChEBI" id="CHEBI:30616"/>
        <dbReference type="ChEBI" id="CHEBI:33019"/>
        <dbReference type="ChEBI" id="CHEBI:46858"/>
        <dbReference type="ChEBI" id="CHEBI:83624"/>
        <dbReference type="EC" id="2.7.7.108"/>
    </reaction>
</comment>
<feature type="domain" description="Fido" evidence="8">
    <location>
        <begin position="50"/>
        <end position="194"/>
    </location>
</feature>
<dbReference type="InterPro" id="IPR036597">
    <property type="entry name" value="Fido-like_dom_sf"/>
</dbReference>
<keyword evidence="4" id="KW-0067">ATP-binding</keyword>
<dbReference type="PANTHER" id="PTHR39560:SF1">
    <property type="entry name" value="PROTEIN ADENYLYLTRANSFERASE FIC-RELATED"/>
    <property type="match status" value="1"/>
</dbReference>
<dbReference type="SUPFAM" id="SSF140931">
    <property type="entry name" value="Fic-like"/>
    <property type="match status" value="1"/>
</dbReference>
<reference evidence="10" key="1">
    <citation type="journal article" date="2019" name="Int. J. Syst. Evol. Microbiol.">
        <title>The Global Catalogue of Microorganisms (GCM) 10K type strain sequencing project: providing services to taxonomists for standard genome sequencing and annotation.</title>
        <authorList>
            <consortium name="The Broad Institute Genomics Platform"/>
            <consortium name="The Broad Institute Genome Sequencing Center for Infectious Disease"/>
            <person name="Wu L."/>
            <person name="Ma J."/>
        </authorList>
    </citation>
    <scope>NUCLEOTIDE SEQUENCE [LARGE SCALE GENOMIC DNA]</scope>
    <source>
        <strain evidence="10">JCM 16601</strain>
    </source>
</reference>
<comment type="catalytic activity">
    <reaction evidence="6">
        <text>L-threonyl-[protein] + ATP = 3-O-(5'-adenylyl)-L-threonyl-[protein] + diphosphate</text>
        <dbReference type="Rhea" id="RHEA:54292"/>
        <dbReference type="Rhea" id="RHEA-COMP:11060"/>
        <dbReference type="Rhea" id="RHEA-COMP:13847"/>
        <dbReference type="ChEBI" id="CHEBI:30013"/>
        <dbReference type="ChEBI" id="CHEBI:30616"/>
        <dbReference type="ChEBI" id="CHEBI:33019"/>
        <dbReference type="ChEBI" id="CHEBI:138113"/>
        <dbReference type="EC" id="2.7.7.108"/>
    </reaction>
</comment>
<dbReference type="PROSITE" id="PS51459">
    <property type="entry name" value="FIDO"/>
    <property type="match status" value="1"/>
</dbReference>
<dbReference type="RefSeq" id="WP_259092938.1">
    <property type="nucleotide sequence ID" value="NZ_BAAAZC010000030.1"/>
</dbReference>
<gene>
    <name evidence="9" type="ORF">GCM10022210_47450</name>
</gene>
<dbReference type="PANTHER" id="PTHR39560">
    <property type="entry name" value="PROTEIN ADENYLYLTRANSFERASE FIC-RELATED"/>
    <property type="match status" value="1"/>
</dbReference>
<evidence type="ECO:0000256" key="6">
    <source>
        <dbReference type="ARBA" id="ARBA00047939"/>
    </source>
</evidence>
<evidence type="ECO:0000313" key="9">
    <source>
        <dbReference type="EMBL" id="GAA3988810.1"/>
    </source>
</evidence>
<dbReference type="Proteomes" id="UP001500742">
    <property type="component" value="Unassembled WGS sequence"/>
</dbReference>
<evidence type="ECO:0000256" key="2">
    <source>
        <dbReference type="ARBA" id="ARBA00022695"/>
    </source>
</evidence>
<evidence type="ECO:0000256" key="5">
    <source>
        <dbReference type="ARBA" id="ARBA00034531"/>
    </source>
</evidence>
<evidence type="ECO:0000256" key="3">
    <source>
        <dbReference type="ARBA" id="ARBA00022741"/>
    </source>
</evidence>
<evidence type="ECO:0000313" key="10">
    <source>
        <dbReference type="Proteomes" id="UP001500742"/>
    </source>
</evidence>